<dbReference type="NCBIfam" id="TIGR00551">
    <property type="entry name" value="nadB"/>
    <property type="match status" value="1"/>
</dbReference>
<evidence type="ECO:0000313" key="14">
    <source>
        <dbReference type="EMBL" id="SZX65707.1"/>
    </source>
</evidence>
<name>A0A383VJI1_TETOB</name>
<evidence type="ECO:0000256" key="2">
    <source>
        <dbReference type="ARBA" id="ARBA00004950"/>
    </source>
</evidence>
<dbReference type="EMBL" id="FNXT01000661">
    <property type="protein sequence ID" value="SZX65707.1"/>
    <property type="molecule type" value="Genomic_DNA"/>
</dbReference>
<dbReference type="SUPFAM" id="SSF51905">
    <property type="entry name" value="FAD/NAD(P)-binding domain"/>
    <property type="match status" value="1"/>
</dbReference>
<comment type="function">
    <text evidence="10">Catalyzes the oxidation of L-aspartate to iminoaspartate.</text>
</comment>
<organism evidence="14 15">
    <name type="scientific">Tetradesmus obliquus</name>
    <name type="common">Green alga</name>
    <name type="synonym">Acutodesmus obliquus</name>
    <dbReference type="NCBI Taxonomy" id="3088"/>
    <lineage>
        <taxon>Eukaryota</taxon>
        <taxon>Viridiplantae</taxon>
        <taxon>Chlorophyta</taxon>
        <taxon>core chlorophytes</taxon>
        <taxon>Chlorophyceae</taxon>
        <taxon>CS clade</taxon>
        <taxon>Sphaeropleales</taxon>
        <taxon>Scenedesmaceae</taxon>
        <taxon>Tetradesmus</taxon>
    </lineage>
</organism>
<gene>
    <name evidence="14" type="ORF">BQ4739_LOCUS6178</name>
</gene>
<dbReference type="SUPFAM" id="SSF56425">
    <property type="entry name" value="Succinate dehydrogenase/fumarate reductase flavoprotein, catalytic domain"/>
    <property type="match status" value="1"/>
</dbReference>
<dbReference type="EC" id="1.4.3.16" evidence="4 10"/>
<dbReference type="InterPro" id="IPR003953">
    <property type="entry name" value="FAD-dep_OxRdtase_2_FAD-bd"/>
</dbReference>
<dbReference type="GO" id="GO:0009435">
    <property type="term" value="P:NAD+ biosynthetic process"/>
    <property type="evidence" value="ECO:0007669"/>
    <property type="project" value="UniProtKB-UniPathway"/>
</dbReference>
<evidence type="ECO:0000256" key="10">
    <source>
        <dbReference type="RuleBase" id="RU362049"/>
    </source>
</evidence>
<evidence type="ECO:0000256" key="4">
    <source>
        <dbReference type="ARBA" id="ARBA00012173"/>
    </source>
</evidence>
<evidence type="ECO:0000259" key="12">
    <source>
        <dbReference type="Pfam" id="PF00890"/>
    </source>
</evidence>
<evidence type="ECO:0000256" key="5">
    <source>
        <dbReference type="ARBA" id="ARBA00022630"/>
    </source>
</evidence>
<dbReference type="GO" id="GO:0008734">
    <property type="term" value="F:L-aspartate oxidase activity"/>
    <property type="evidence" value="ECO:0007669"/>
    <property type="project" value="UniProtKB-UniRule"/>
</dbReference>
<dbReference type="PRINTS" id="PR00368">
    <property type="entry name" value="FADPNR"/>
</dbReference>
<dbReference type="Gene3D" id="1.20.58.100">
    <property type="entry name" value="Fumarate reductase/succinate dehydrogenase flavoprotein-like, C-terminal domain"/>
    <property type="match status" value="1"/>
</dbReference>
<comment type="similarity">
    <text evidence="3 10">Belongs to the FAD-dependent oxidoreductase 2 family. NadB subfamily.</text>
</comment>
<keyword evidence="6 10" id="KW-0662">Pyridine nucleotide biosynthesis</keyword>
<accession>A0A383VJI1</accession>
<keyword evidence="15" id="KW-1185">Reference proteome</keyword>
<dbReference type="PANTHER" id="PTHR42716:SF2">
    <property type="entry name" value="L-ASPARTATE OXIDASE, CHLOROPLASTIC"/>
    <property type="match status" value="1"/>
</dbReference>
<protein>
    <recommendedName>
        <fullName evidence="4 10">L-aspartate oxidase</fullName>
        <ecNumber evidence="4 10">1.4.3.16</ecNumber>
    </recommendedName>
</protein>
<keyword evidence="8 10" id="KW-0560">Oxidoreductase</keyword>
<dbReference type="Gene3D" id="3.50.50.60">
    <property type="entry name" value="FAD/NAD(P)-binding domain"/>
    <property type="match status" value="1"/>
</dbReference>
<feature type="domain" description="Fumarate reductase/succinate dehydrogenase flavoprotein-like C-terminal" evidence="13">
    <location>
        <begin position="492"/>
        <end position="574"/>
    </location>
</feature>
<dbReference type="Proteomes" id="UP000256970">
    <property type="component" value="Unassembled WGS sequence"/>
</dbReference>
<dbReference type="InterPro" id="IPR015939">
    <property type="entry name" value="Fum_Rdtase/Succ_DH_flav-like_C"/>
</dbReference>
<feature type="compositionally biased region" description="Low complexity" evidence="11">
    <location>
        <begin position="621"/>
        <end position="643"/>
    </location>
</feature>
<feature type="region of interest" description="Disordered" evidence="11">
    <location>
        <begin position="621"/>
        <end position="646"/>
    </location>
</feature>
<proteinExistence type="inferred from homology"/>
<keyword evidence="7 10" id="KW-0274">FAD</keyword>
<reference evidence="14 15" key="1">
    <citation type="submission" date="2016-10" db="EMBL/GenBank/DDBJ databases">
        <authorList>
            <person name="Cai Z."/>
        </authorList>
    </citation>
    <scope>NUCLEOTIDE SEQUENCE [LARGE SCALE GENOMIC DNA]</scope>
</reference>
<dbReference type="Gene3D" id="3.90.700.10">
    <property type="entry name" value="Succinate dehydrogenase/fumarate reductase flavoprotein, catalytic domain"/>
    <property type="match status" value="1"/>
</dbReference>
<evidence type="ECO:0000256" key="3">
    <source>
        <dbReference type="ARBA" id="ARBA00008562"/>
    </source>
</evidence>
<evidence type="ECO:0000256" key="11">
    <source>
        <dbReference type="SAM" id="MobiDB-lite"/>
    </source>
</evidence>
<dbReference type="FunFam" id="3.90.700.10:FF:000002">
    <property type="entry name" value="L-aspartate oxidase"/>
    <property type="match status" value="1"/>
</dbReference>
<evidence type="ECO:0000256" key="9">
    <source>
        <dbReference type="ARBA" id="ARBA00050942"/>
    </source>
</evidence>
<comment type="cofactor">
    <cofactor evidence="1 10">
        <name>FAD</name>
        <dbReference type="ChEBI" id="CHEBI:57692"/>
    </cofactor>
</comment>
<dbReference type="InterPro" id="IPR005288">
    <property type="entry name" value="NadB"/>
</dbReference>
<dbReference type="STRING" id="3088.A0A383VJI1"/>
<dbReference type="InterPro" id="IPR037099">
    <property type="entry name" value="Fum_R/Succ_DH_flav-like_C_sf"/>
</dbReference>
<comment type="catalytic activity">
    <reaction evidence="9 10">
        <text>L-aspartate + O2 = iminosuccinate + H2O2</text>
        <dbReference type="Rhea" id="RHEA:25876"/>
        <dbReference type="ChEBI" id="CHEBI:15379"/>
        <dbReference type="ChEBI" id="CHEBI:16240"/>
        <dbReference type="ChEBI" id="CHEBI:29991"/>
        <dbReference type="ChEBI" id="CHEBI:77875"/>
        <dbReference type="EC" id="1.4.3.16"/>
    </reaction>
</comment>
<evidence type="ECO:0000313" key="15">
    <source>
        <dbReference type="Proteomes" id="UP000256970"/>
    </source>
</evidence>
<dbReference type="SUPFAM" id="SSF46977">
    <property type="entry name" value="Succinate dehydrogenase/fumarate reductase flavoprotein C-terminal domain"/>
    <property type="match status" value="1"/>
</dbReference>
<keyword evidence="5 10" id="KW-0285">Flavoprotein</keyword>
<feature type="region of interest" description="Disordered" evidence="11">
    <location>
        <begin position="1"/>
        <end position="21"/>
    </location>
</feature>
<dbReference type="GO" id="GO:0009507">
    <property type="term" value="C:chloroplast"/>
    <property type="evidence" value="ECO:0007669"/>
    <property type="project" value="UniProtKB-SubCell"/>
</dbReference>
<evidence type="ECO:0000259" key="13">
    <source>
        <dbReference type="Pfam" id="PF02910"/>
    </source>
</evidence>
<evidence type="ECO:0000256" key="1">
    <source>
        <dbReference type="ARBA" id="ARBA00001974"/>
    </source>
</evidence>
<dbReference type="AlphaFoldDB" id="A0A383VJI1"/>
<evidence type="ECO:0000256" key="6">
    <source>
        <dbReference type="ARBA" id="ARBA00022642"/>
    </source>
</evidence>
<dbReference type="UniPathway" id="UPA00253">
    <property type="reaction ID" value="UER00326"/>
</dbReference>
<feature type="domain" description="FAD-dependent oxidoreductase 2 FAD-binding" evidence="12">
    <location>
        <begin position="46"/>
        <end position="433"/>
    </location>
</feature>
<comment type="pathway">
    <text evidence="2 10">Cofactor biosynthesis; NAD(+) biosynthesis; iminoaspartate from L-aspartate (oxidase route): step 1/1.</text>
</comment>
<comment type="subcellular location">
    <subcellularLocation>
        <location evidence="10">Plastid</location>
        <location evidence="10">Chloroplast</location>
    </subcellularLocation>
</comment>
<dbReference type="Pfam" id="PF02910">
    <property type="entry name" value="Succ_DH_flav_C"/>
    <property type="match status" value="1"/>
</dbReference>
<evidence type="ECO:0000256" key="8">
    <source>
        <dbReference type="ARBA" id="ARBA00023002"/>
    </source>
</evidence>
<sequence>MGEAQLFSRSDRGDVNSDAFRSPFENPYSEALPVRSTSSRSVRQFDYLVLGSGIAGLSYALKVAEYGSVAIITKDYANEGCTQYAQGGVCAVLDAADSVDSHVEDTMVAGAFLNDRNAVEVVCREGPARVLELVRLGADFTRNNDGSLHLTREGGHTNRRIVHAADLTGREIERALLATARAHRNVTFFEHHLATELVVDEVSGQLHCFGVDVLDQHNAGMCRFLGLSTMLATGGAGQVYPSTTNPHVATGDGMAMAYRAGAAMSNMEFVQFHPTALYSPPGSAGNGGAAGAERTFLITEAVRGEGGLLFNMKGERFMPSYDPTRLELAPRDVVARAIQDQMLSHDNPHVWLDISHKPAAEVREHFPNIAARCSEQGIDITKDPIPVLPAQHYMCGGVAAGLRGETSVQGLFACGEVACSGLHGANRLASNSLLEGLVFADRAAGPSVAHAEYASRNCGRQLHYAAASADFSGPRAARPLAGPTAEWVAAKRAEVRSLMWETCGIVRRTAALQRAQAQLAAAYVEVKAVYKHYGVNTQLVELMNLVTVAELIVSCALQRRESRGLHYSADYPAAAAETAPSVISSSLKSRLDLEAVRGSIGVRSSNGFVSLISPGGGVAASGGAASTGGASAAGSQRGVGSAAKKGAALRDLSVRSFSEPE</sequence>
<dbReference type="InterPro" id="IPR036188">
    <property type="entry name" value="FAD/NAD-bd_sf"/>
</dbReference>
<evidence type="ECO:0000256" key="7">
    <source>
        <dbReference type="ARBA" id="ARBA00022827"/>
    </source>
</evidence>
<dbReference type="InterPro" id="IPR027477">
    <property type="entry name" value="Succ_DH/fumarate_Rdtase_cat_sf"/>
</dbReference>
<dbReference type="PANTHER" id="PTHR42716">
    <property type="entry name" value="L-ASPARTATE OXIDASE"/>
    <property type="match status" value="1"/>
</dbReference>
<dbReference type="Pfam" id="PF00890">
    <property type="entry name" value="FAD_binding_2"/>
    <property type="match status" value="1"/>
</dbReference>